<comment type="subcellular location">
    <subcellularLocation>
        <location evidence="1">Cell inner membrane</location>
        <topology evidence="1">Multi-pass membrane protein</topology>
    </subcellularLocation>
</comment>
<protein>
    <submittedName>
        <fullName evidence="9">C4-dicarboxylate ABC transporter permease</fullName>
    </submittedName>
</protein>
<evidence type="ECO:0000313" key="10">
    <source>
        <dbReference type="Proteomes" id="UP000230790"/>
    </source>
</evidence>
<proteinExistence type="predicted"/>
<evidence type="ECO:0000256" key="3">
    <source>
        <dbReference type="ARBA" id="ARBA00022519"/>
    </source>
</evidence>
<dbReference type="GO" id="GO:0005886">
    <property type="term" value="C:plasma membrane"/>
    <property type="evidence" value="ECO:0007669"/>
    <property type="project" value="UniProtKB-SubCell"/>
</dbReference>
<dbReference type="PANTHER" id="PTHR33362:SF5">
    <property type="entry name" value="C4-DICARBOXYLATE TRAP TRANSPORTER LARGE PERMEASE PROTEIN DCTM"/>
    <property type="match status" value="1"/>
</dbReference>
<dbReference type="GO" id="GO:0022857">
    <property type="term" value="F:transmembrane transporter activity"/>
    <property type="evidence" value="ECO:0007669"/>
    <property type="project" value="TreeGrafter"/>
</dbReference>
<name>A0A2M8Q6U5_9CHLR</name>
<evidence type="ECO:0000256" key="5">
    <source>
        <dbReference type="ARBA" id="ARBA00022989"/>
    </source>
</evidence>
<feature type="domain" description="TRAP C4-dicarboxylate transport system permease DctM subunit" evidence="8">
    <location>
        <begin position="5"/>
        <end position="54"/>
    </location>
</feature>
<evidence type="ECO:0000256" key="6">
    <source>
        <dbReference type="ARBA" id="ARBA00023136"/>
    </source>
</evidence>
<accession>A0A2M8Q6U5</accession>
<evidence type="ECO:0000256" key="4">
    <source>
        <dbReference type="ARBA" id="ARBA00022692"/>
    </source>
</evidence>
<feature type="transmembrane region" description="Helical" evidence="7">
    <location>
        <begin position="12"/>
        <end position="40"/>
    </location>
</feature>
<keyword evidence="5 7" id="KW-1133">Transmembrane helix</keyword>
<comment type="caution">
    <text evidence="9">The sequence shown here is derived from an EMBL/GenBank/DDBJ whole genome shotgun (WGS) entry which is preliminary data.</text>
</comment>
<dbReference type="EMBL" id="PGTN01001031">
    <property type="protein sequence ID" value="PJF45500.1"/>
    <property type="molecule type" value="Genomic_DNA"/>
</dbReference>
<dbReference type="InterPro" id="IPR010656">
    <property type="entry name" value="DctM"/>
</dbReference>
<evidence type="ECO:0000256" key="1">
    <source>
        <dbReference type="ARBA" id="ARBA00004429"/>
    </source>
</evidence>
<reference evidence="9 10" key="1">
    <citation type="submission" date="2017-11" db="EMBL/GenBank/DDBJ databases">
        <title>Evolution of Phototrophy in the Chloroflexi Phylum Driven by Horizontal Gene Transfer.</title>
        <authorList>
            <person name="Ward L.M."/>
            <person name="Hemp J."/>
            <person name="Shih P.M."/>
            <person name="Mcglynn S.E."/>
            <person name="Fischer W."/>
        </authorList>
    </citation>
    <scope>NUCLEOTIDE SEQUENCE [LARGE SCALE GENOMIC DNA]</scope>
    <source>
        <strain evidence="9">JP3_7</strain>
    </source>
</reference>
<dbReference type="Pfam" id="PF06808">
    <property type="entry name" value="DctM"/>
    <property type="match status" value="1"/>
</dbReference>
<organism evidence="9 10">
    <name type="scientific">Candidatus Thermofonsia Clade 3 bacterium</name>
    <dbReference type="NCBI Taxonomy" id="2364212"/>
    <lineage>
        <taxon>Bacteria</taxon>
        <taxon>Bacillati</taxon>
        <taxon>Chloroflexota</taxon>
        <taxon>Candidatus Thermofontia</taxon>
        <taxon>Candidatus Thermofonsia Clade 3</taxon>
    </lineage>
</organism>
<evidence type="ECO:0000259" key="8">
    <source>
        <dbReference type="Pfam" id="PF06808"/>
    </source>
</evidence>
<keyword evidence="6 7" id="KW-0472">Membrane</keyword>
<dbReference type="InterPro" id="IPR004681">
    <property type="entry name" value="TRAP_DctM"/>
</dbReference>
<dbReference type="Proteomes" id="UP000230790">
    <property type="component" value="Unassembled WGS sequence"/>
</dbReference>
<sequence length="54" mass="6078">MRASALEPWQMVLLMMAVLILLGCFLDQVSIMMMTLPFFVPVAQALGLDMVWFG</sequence>
<dbReference type="AlphaFoldDB" id="A0A2M8Q6U5"/>
<evidence type="ECO:0000313" key="9">
    <source>
        <dbReference type="EMBL" id="PJF45500.1"/>
    </source>
</evidence>
<keyword evidence="3" id="KW-0997">Cell inner membrane</keyword>
<keyword evidence="4 7" id="KW-0812">Transmembrane</keyword>
<evidence type="ECO:0000256" key="2">
    <source>
        <dbReference type="ARBA" id="ARBA00022475"/>
    </source>
</evidence>
<gene>
    <name evidence="9" type="ORF">CUN48_18570</name>
</gene>
<keyword evidence="2" id="KW-1003">Cell membrane</keyword>
<dbReference type="PANTHER" id="PTHR33362">
    <property type="entry name" value="SIALIC ACID TRAP TRANSPORTER PERMEASE PROTEIN SIAT-RELATED"/>
    <property type="match status" value="1"/>
</dbReference>
<feature type="non-terminal residue" evidence="9">
    <location>
        <position position="54"/>
    </location>
</feature>
<evidence type="ECO:0000256" key="7">
    <source>
        <dbReference type="SAM" id="Phobius"/>
    </source>
</evidence>
<dbReference type="PROSITE" id="PS51257">
    <property type="entry name" value="PROKAR_LIPOPROTEIN"/>
    <property type="match status" value="1"/>
</dbReference>